<dbReference type="EMBL" id="ABVQ01000037">
    <property type="protein sequence ID" value="EEC56784.1"/>
    <property type="molecule type" value="Genomic_DNA"/>
</dbReference>
<evidence type="ECO:0000313" key="2">
    <source>
        <dbReference type="Proteomes" id="UP000003136"/>
    </source>
</evidence>
<reference evidence="1 2" key="2">
    <citation type="submission" date="2008-11" db="EMBL/GenBank/DDBJ databases">
        <authorList>
            <person name="Fulton L."/>
            <person name="Clifton S."/>
            <person name="Fulton B."/>
            <person name="Xu J."/>
            <person name="Minx P."/>
            <person name="Pepin K.H."/>
            <person name="Johnson M."/>
            <person name="Bhonagiri V."/>
            <person name="Nash W.E."/>
            <person name="Mardis E.R."/>
            <person name="Wilson R.K."/>
        </authorList>
    </citation>
    <scope>NUCLEOTIDE SEQUENCE [LARGE SCALE GENOMIC DNA]</scope>
    <source>
        <strain evidence="1 2">ATCC 43243</strain>
    </source>
</reference>
<proteinExistence type="predicted"/>
<gene>
    <name evidence="1" type="ORF">BACPEC_03293</name>
</gene>
<reference evidence="1 2" key="1">
    <citation type="submission" date="2008-11" db="EMBL/GenBank/DDBJ databases">
        <title>Draft genome sequence of Bacteroides pectinophilus (ATCC 43243).</title>
        <authorList>
            <person name="Sudarsanam P."/>
            <person name="Ley R."/>
            <person name="Guruge J."/>
            <person name="Turnbaugh P.J."/>
            <person name="Mahowald M."/>
            <person name="Liep D."/>
            <person name="Gordon J."/>
        </authorList>
    </citation>
    <scope>NUCLEOTIDE SEQUENCE [LARGE SCALE GENOMIC DNA]</scope>
    <source>
        <strain evidence="1 2">ATCC 43243</strain>
    </source>
</reference>
<dbReference type="STRING" id="483218.BACPEC_03293"/>
<name>B7AX42_9FIRM</name>
<keyword evidence="2" id="KW-1185">Reference proteome</keyword>
<dbReference type="Proteomes" id="UP000003136">
    <property type="component" value="Unassembled WGS sequence"/>
</dbReference>
<sequence length="65" mass="7465">MGNFRDEVQCLLNSSIRVTFQGKSIFNAGEVNEKTIDDNESCMRDFVVNDYGVLVQVNYDIIRDE</sequence>
<organism evidence="1 2">
    <name type="scientific">[Bacteroides] pectinophilus ATCC 43243</name>
    <dbReference type="NCBI Taxonomy" id="483218"/>
    <lineage>
        <taxon>Bacteria</taxon>
        <taxon>Bacillati</taxon>
        <taxon>Bacillota</taxon>
        <taxon>Clostridia</taxon>
        <taxon>Eubacteriales</taxon>
    </lineage>
</organism>
<evidence type="ECO:0000313" key="1">
    <source>
        <dbReference type="EMBL" id="EEC56784.1"/>
    </source>
</evidence>
<protein>
    <submittedName>
        <fullName evidence="1">Uncharacterized protein</fullName>
    </submittedName>
</protein>
<comment type="caution">
    <text evidence="1">The sequence shown here is derived from an EMBL/GenBank/DDBJ whole genome shotgun (WGS) entry which is preliminary data.</text>
</comment>
<accession>B7AX42</accession>
<dbReference type="AlphaFoldDB" id="B7AX42"/>
<dbReference type="HOGENOM" id="CLU_2840734_0_0_9"/>